<comment type="caution">
    <text evidence="2">The sequence shown here is derived from an EMBL/GenBank/DDBJ whole genome shotgun (WGS) entry which is preliminary data.</text>
</comment>
<dbReference type="PROSITE" id="PS51257">
    <property type="entry name" value="PROKAR_LIPOPROTEIN"/>
    <property type="match status" value="1"/>
</dbReference>
<gene>
    <name evidence="2" type="ORF">L2716_11170</name>
</gene>
<evidence type="ECO:0000256" key="1">
    <source>
        <dbReference type="SAM" id="SignalP"/>
    </source>
</evidence>
<name>A0ABS9GZW0_9BACL</name>
<feature type="chain" id="PRO_5047055413" evidence="1">
    <location>
        <begin position="20"/>
        <end position="133"/>
    </location>
</feature>
<accession>A0ABS9GZW0</accession>
<feature type="signal peptide" evidence="1">
    <location>
        <begin position="1"/>
        <end position="19"/>
    </location>
</feature>
<protein>
    <submittedName>
        <fullName evidence="2">Uncharacterized protein</fullName>
    </submittedName>
</protein>
<proteinExistence type="predicted"/>
<evidence type="ECO:0000313" key="2">
    <source>
        <dbReference type="EMBL" id="MCF6138287.1"/>
    </source>
</evidence>
<keyword evidence="1" id="KW-0732">Signal</keyword>
<evidence type="ECO:0000313" key="3">
    <source>
        <dbReference type="Proteomes" id="UP001649381"/>
    </source>
</evidence>
<dbReference type="Proteomes" id="UP001649381">
    <property type="component" value="Unassembled WGS sequence"/>
</dbReference>
<sequence>MKKGLIFMFLVSIFLVACGKDSNGYWSIEDSEINKLSEIQQYVAELQSERIDYRGYKIFNIAEGKKAVVISTGESFKKLRIAKMHQSSKDTAVTIAKTEDHSNYKNSYIVVGIEEIVGAFFVFERDELQEITD</sequence>
<keyword evidence="3" id="KW-1185">Reference proteome</keyword>
<organism evidence="2 3">
    <name type="scientific">Pseudalkalibacillus berkeleyi</name>
    <dbReference type="NCBI Taxonomy" id="1069813"/>
    <lineage>
        <taxon>Bacteria</taxon>
        <taxon>Bacillati</taxon>
        <taxon>Bacillota</taxon>
        <taxon>Bacilli</taxon>
        <taxon>Bacillales</taxon>
        <taxon>Fictibacillaceae</taxon>
        <taxon>Pseudalkalibacillus</taxon>
    </lineage>
</organism>
<reference evidence="2 3" key="1">
    <citation type="submission" date="2022-01" db="EMBL/GenBank/DDBJ databases">
        <title>Alkalihalobacillus sp. EGI L200015, a novel bacterium isolated from a salt lake sediment.</title>
        <authorList>
            <person name="Gao L."/>
            <person name="Fang B.-Z."/>
            <person name="Li W.-J."/>
        </authorList>
    </citation>
    <scope>NUCLEOTIDE SEQUENCE [LARGE SCALE GENOMIC DNA]</scope>
    <source>
        <strain evidence="2 3">KCTC 12718</strain>
    </source>
</reference>
<dbReference type="RefSeq" id="WP_236334591.1">
    <property type="nucleotide sequence ID" value="NZ_JAKIJS010000001.1"/>
</dbReference>
<dbReference type="EMBL" id="JAKIJS010000001">
    <property type="protein sequence ID" value="MCF6138287.1"/>
    <property type="molecule type" value="Genomic_DNA"/>
</dbReference>